<dbReference type="Proteomes" id="UP000653305">
    <property type="component" value="Unassembled WGS sequence"/>
</dbReference>
<keyword evidence="3" id="KW-1185">Reference proteome</keyword>
<evidence type="ECO:0000313" key="2">
    <source>
        <dbReference type="EMBL" id="GFP78983.1"/>
    </source>
</evidence>
<dbReference type="AlphaFoldDB" id="A0A830B2V0"/>
<feature type="signal peptide" evidence="1">
    <location>
        <begin position="1"/>
        <end position="22"/>
    </location>
</feature>
<name>A0A830B2V0_9LAMI</name>
<dbReference type="PANTHER" id="PTHR33237">
    <property type="entry name" value="F2P16.13 PROTEIN-RELATED"/>
    <property type="match status" value="1"/>
</dbReference>
<organism evidence="2 3">
    <name type="scientific">Phtheirospermum japonicum</name>
    <dbReference type="NCBI Taxonomy" id="374723"/>
    <lineage>
        <taxon>Eukaryota</taxon>
        <taxon>Viridiplantae</taxon>
        <taxon>Streptophyta</taxon>
        <taxon>Embryophyta</taxon>
        <taxon>Tracheophyta</taxon>
        <taxon>Spermatophyta</taxon>
        <taxon>Magnoliopsida</taxon>
        <taxon>eudicotyledons</taxon>
        <taxon>Gunneridae</taxon>
        <taxon>Pentapetalae</taxon>
        <taxon>asterids</taxon>
        <taxon>lamiids</taxon>
        <taxon>Lamiales</taxon>
        <taxon>Orobanchaceae</taxon>
        <taxon>Orobanchaceae incertae sedis</taxon>
        <taxon>Phtheirospermum</taxon>
    </lineage>
</organism>
<dbReference type="EMBL" id="BMAC01000003">
    <property type="protein sequence ID" value="GFP78983.1"/>
    <property type="molecule type" value="Genomic_DNA"/>
</dbReference>
<dbReference type="OrthoDB" id="1840737at2759"/>
<protein>
    <submittedName>
        <fullName evidence="2">Uncharacterized protein</fullName>
    </submittedName>
</protein>
<reference evidence="2" key="1">
    <citation type="submission" date="2020-07" db="EMBL/GenBank/DDBJ databases">
        <title>Ethylene signaling mediates host invasion by parasitic plants.</title>
        <authorList>
            <person name="Yoshida S."/>
        </authorList>
    </citation>
    <scope>NUCLEOTIDE SEQUENCE</scope>
    <source>
        <strain evidence="2">Okayama</strain>
    </source>
</reference>
<comment type="caution">
    <text evidence="2">The sequence shown here is derived from an EMBL/GenBank/DDBJ whole genome shotgun (WGS) entry which is preliminary data.</text>
</comment>
<feature type="chain" id="PRO_5033054193" evidence="1">
    <location>
        <begin position="23"/>
        <end position="145"/>
    </location>
</feature>
<evidence type="ECO:0000256" key="1">
    <source>
        <dbReference type="SAM" id="SignalP"/>
    </source>
</evidence>
<gene>
    <name evidence="2" type="ORF">PHJA_000041800</name>
</gene>
<proteinExistence type="predicted"/>
<dbReference type="PANTHER" id="PTHR33237:SF4">
    <property type="entry name" value="F14O23.12"/>
    <property type="match status" value="1"/>
</dbReference>
<sequence length="145" mass="16145">MGFGTCTFLLCALALFMCASHSRRWRRWKSCYDYGNHEPVIQLNQEDITGYQFGDVDPSTCSGDGSLWRKNILMGGKCQLPDFSGVIIYDSKGNAVAPAKSKPALPFCMEVMMGGFRNLFVEGFILGNNSYFVICLSWAQNKLGN</sequence>
<accession>A0A830B2V0</accession>
<evidence type="ECO:0000313" key="3">
    <source>
        <dbReference type="Proteomes" id="UP000653305"/>
    </source>
</evidence>
<keyword evidence="1" id="KW-0732">Signal</keyword>